<evidence type="ECO:0000256" key="4">
    <source>
        <dbReference type="ARBA" id="ARBA00023002"/>
    </source>
</evidence>
<keyword evidence="4" id="KW-0560">Oxidoreductase</keyword>
<dbReference type="PANTHER" id="PTHR10851">
    <property type="entry name" value="PYRIDOXINE-5-PHOSPHATE OXIDASE"/>
    <property type="match status" value="1"/>
</dbReference>
<dbReference type="InterPro" id="IPR012349">
    <property type="entry name" value="Split_barrel_FMN-bd"/>
</dbReference>
<dbReference type="Proteomes" id="UP001549799">
    <property type="component" value="Unassembled WGS sequence"/>
</dbReference>
<proteinExistence type="predicted"/>
<comment type="caution">
    <text evidence="6">The sequence shown here is derived from an EMBL/GenBank/DDBJ whole genome shotgun (WGS) entry which is preliminary data.</text>
</comment>
<comment type="cofactor">
    <cofactor evidence="1">
        <name>FMN</name>
        <dbReference type="ChEBI" id="CHEBI:58210"/>
    </cofactor>
</comment>
<evidence type="ECO:0000259" key="5">
    <source>
        <dbReference type="Pfam" id="PF12766"/>
    </source>
</evidence>
<evidence type="ECO:0000313" key="7">
    <source>
        <dbReference type="Proteomes" id="UP001549799"/>
    </source>
</evidence>
<keyword evidence="7" id="KW-1185">Reference proteome</keyword>
<dbReference type="PANTHER" id="PTHR10851:SF3">
    <property type="entry name" value="PYRIDOXINE_PYRIDOXAMINE 5'-PHOSPHATE OXIDASE 2"/>
    <property type="match status" value="1"/>
</dbReference>
<evidence type="ECO:0000256" key="1">
    <source>
        <dbReference type="ARBA" id="ARBA00001917"/>
    </source>
</evidence>
<dbReference type="InterPro" id="IPR024624">
    <property type="entry name" value="Pyridox_Oxase_Alr4036_FMN-bd"/>
</dbReference>
<name>A0ABV2SXZ0_9FLAO</name>
<dbReference type="Gene3D" id="2.30.110.10">
    <property type="entry name" value="Electron Transport, Fmn-binding Protein, Chain A"/>
    <property type="match status" value="1"/>
</dbReference>
<protein>
    <submittedName>
        <fullName evidence="6">Pyridoxamine 5'-phosphate oxidase family protein</fullName>
    </submittedName>
</protein>
<organism evidence="6 7">
    <name type="scientific">Sediminicola arcticus</name>
    <dbReference type="NCBI Taxonomy" id="1574308"/>
    <lineage>
        <taxon>Bacteria</taxon>
        <taxon>Pseudomonadati</taxon>
        <taxon>Bacteroidota</taxon>
        <taxon>Flavobacteriia</taxon>
        <taxon>Flavobacteriales</taxon>
        <taxon>Flavobacteriaceae</taxon>
        <taxon>Sediminicola</taxon>
    </lineage>
</organism>
<accession>A0ABV2SXZ0</accession>
<dbReference type="RefSeq" id="WP_354615559.1">
    <property type="nucleotide sequence ID" value="NZ_JBEXAE010000004.1"/>
</dbReference>
<dbReference type="InterPro" id="IPR000659">
    <property type="entry name" value="Pyridox_Oxase"/>
</dbReference>
<keyword evidence="2" id="KW-0285">Flavoprotein</keyword>
<evidence type="ECO:0000256" key="2">
    <source>
        <dbReference type="ARBA" id="ARBA00022630"/>
    </source>
</evidence>
<dbReference type="SUPFAM" id="SSF50475">
    <property type="entry name" value="FMN-binding split barrel"/>
    <property type="match status" value="1"/>
</dbReference>
<feature type="domain" description="Pyridoxamine 5'-phosphate oxidase Alr4036 family FMN-binding" evidence="5">
    <location>
        <begin position="8"/>
        <end position="95"/>
    </location>
</feature>
<reference evidence="6 7" key="1">
    <citation type="submission" date="2024-07" db="EMBL/GenBank/DDBJ databases">
        <title>The genome sequence of type strain Sediminicola arcticus GDMCC 1.2805.</title>
        <authorList>
            <person name="Liu Y."/>
        </authorList>
    </citation>
    <scope>NUCLEOTIDE SEQUENCE [LARGE SCALE GENOMIC DNA]</scope>
    <source>
        <strain evidence="6 7">GDMCC 1.2805</strain>
    </source>
</reference>
<sequence>MKATFFKELQAEIQKGATEKGHPFRYCTLATVGLDNMARLRTIVLRKATDELILTFFTDKRSKKIIHIKENKKVSLLFYHPKKLLQIRIEGLAIVNNDSKSKKSLWDAVPEASKKDYTTSEAPGKEIKDPDIIEYLKDEDHFCVVEIHPFKIEYLKLKRPNHIRVRYSKTKSDWDGKFLVP</sequence>
<evidence type="ECO:0000313" key="6">
    <source>
        <dbReference type="EMBL" id="MET6991139.1"/>
    </source>
</evidence>
<evidence type="ECO:0000256" key="3">
    <source>
        <dbReference type="ARBA" id="ARBA00022643"/>
    </source>
</evidence>
<dbReference type="EMBL" id="JBEXAE010000004">
    <property type="protein sequence ID" value="MET6991139.1"/>
    <property type="molecule type" value="Genomic_DNA"/>
</dbReference>
<gene>
    <name evidence="6" type="ORF">ABXZ36_10830</name>
</gene>
<dbReference type="Pfam" id="PF12766">
    <property type="entry name" value="Pyridox_oxase_2"/>
    <property type="match status" value="1"/>
</dbReference>
<keyword evidence="3" id="KW-0288">FMN</keyword>